<proteinExistence type="predicted"/>
<evidence type="ECO:0000313" key="2">
    <source>
        <dbReference type="EMBL" id="KAK2172046.1"/>
    </source>
</evidence>
<keyword evidence="3" id="KW-1185">Reference proteome</keyword>
<keyword evidence="1" id="KW-1133">Transmembrane helix</keyword>
<keyword evidence="1" id="KW-0472">Membrane</keyword>
<sequence length="119" mass="13685">MAGHRVSQSTRIILIPDEYHTATVDNKNPMVVQATTICVNVISLLQIHTVFKEHYQQPAVLYSVSIAWVVLYAVFVVWPMWCKLCHVVLLELVLCWLLCPDVGNMSHYLLIHVDDERKI</sequence>
<dbReference type="AlphaFoldDB" id="A0AAD9NKW7"/>
<name>A0AAD9NKW7_RIDPI</name>
<evidence type="ECO:0000256" key="1">
    <source>
        <dbReference type="SAM" id="Phobius"/>
    </source>
</evidence>
<dbReference type="EMBL" id="JAODUO010000997">
    <property type="protein sequence ID" value="KAK2172046.1"/>
    <property type="molecule type" value="Genomic_DNA"/>
</dbReference>
<reference evidence="2" key="1">
    <citation type="journal article" date="2023" name="Mol. Biol. Evol.">
        <title>Third-Generation Sequencing Reveals the Adaptive Role of the Epigenome in Three Deep-Sea Polychaetes.</title>
        <authorList>
            <person name="Perez M."/>
            <person name="Aroh O."/>
            <person name="Sun Y."/>
            <person name="Lan Y."/>
            <person name="Juniper S.K."/>
            <person name="Young C.R."/>
            <person name="Angers B."/>
            <person name="Qian P.Y."/>
        </authorList>
    </citation>
    <scope>NUCLEOTIDE SEQUENCE</scope>
    <source>
        <strain evidence="2">R07B-5</strain>
    </source>
</reference>
<accession>A0AAD9NKW7</accession>
<keyword evidence="1" id="KW-0812">Transmembrane</keyword>
<gene>
    <name evidence="2" type="ORF">NP493_996g01010</name>
</gene>
<protein>
    <submittedName>
        <fullName evidence="2">Uncharacterized protein</fullName>
    </submittedName>
</protein>
<evidence type="ECO:0000313" key="3">
    <source>
        <dbReference type="Proteomes" id="UP001209878"/>
    </source>
</evidence>
<feature type="transmembrane region" description="Helical" evidence="1">
    <location>
        <begin position="59"/>
        <end position="81"/>
    </location>
</feature>
<dbReference type="Proteomes" id="UP001209878">
    <property type="component" value="Unassembled WGS sequence"/>
</dbReference>
<comment type="caution">
    <text evidence="2">The sequence shown here is derived from an EMBL/GenBank/DDBJ whole genome shotgun (WGS) entry which is preliminary data.</text>
</comment>
<organism evidence="2 3">
    <name type="scientific">Ridgeia piscesae</name>
    <name type="common">Tubeworm</name>
    <dbReference type="NCBI Taxonomy" id="27915"/>
    <lineage>
        <taxon>Eukaryota</taxon>
        <taxon>Metazoa</taxon>
        <taxon>Spiralia</taxon>
        <taxon>Lophotrochozoa</taxon>
        <taxon>Annelida</taxon>
        <taxon>Polychaeta</taxon>
        <taxon>Sedentaria</taxon>
        <taxon>Canalipalpata</taxon>
        <taxon>Sabellida</taxon>
        <taxon>Siboglinidae</taxon>
        <taxon>Ridgeia</taxon>
    </lineage>
</organism>